<dbReference type="AlphaFoldDB" id="R7B1Y8"/>
<dbReference type="Proteomes" id="UP000018141">
    <property type="component" value="Unassembled WGS sequence"/>
</dbReference>
<evidence type="ECO:0008006" key="4">
    <source>
        <dbReference type="Google" id="ProtNLM"/>
    </source>
</evidence>
<feature type="transmembrane region" description="Helical" evidence="1">
    <location>
        <begin position="110"/>
        <end position="130"/>
    </location>
</feature>
<keyword evidence="1" id="KW-0472">Membrane</keyword>
<reference evidence="2" key="1">
    <citation type="submission" date="2012-11" db="EMBL/GenBank/DDBJ databases">
        <title>Dependencies among metagenomic species, viruses, plasmids and units of genetic variation.</title>
        <authorList>
            <person name="Nielsen H.B."/>
            <person name="Almeida M."/>
            <person name="Juncker A.S."/>
            <person name="Rasmussen S."/>
            <person name="Li J."/>
            <person name="Sunagawa S."/>
            <person name="Plichta D."/>
            <person name="Gautier L."/>
            <person name="Le Chatelier E."/>
            <person name="Peletier E."/>
            <person name="Bonde I."/>
            <person name="Nielsen T."/>
            <person name="Manichanh C."/>
            <person name="Arumugam M."/>
            <person name="Batto J."/>
            <person name="Santos M.B.Q.D."/>
            <person name="Blom N."/>
            <person name="Borruel N."/>
            <person name="Burgdorf K.S."/>
            <person name="Boumezbeur F."/>
            <person name="Casellas F."/>
            <person name="Dore J."/>
            <person name="Guarner F."/>
            <person name="Hansen T."/>
            <person name="Hildebrand F."/>
            <person name="Kaas R.S."/>
            <person name="Kennedy S."/>
            <person name="Kristiansen K."/>
            <person name="Kultima J.R."/>
            <person name="Leonard P."/>
            <person name="Levenez F."/>
            <person name="Lund O."/>
            <person name="Moumen B."/>
            <person name="Le Paslier D."/>
            <person name="Pons N."/>
            <person name="Pedersen O."/>
            <person name="Prifti E."/>
            <person name="Qin J."/>
            <person name="Raes J."/>
            <person name="Tap J."/>
            <person name="Tims S."/>
            <person name="Ussery D.W."/>
            <person name="Yamada T."/>
            <person name="MetaHit consortium"/>
            <person name="Renault P."/>
            <person name="Sicheritz-Ponten T."/>
            <person name="Bork P."/>
            <person name="Wang J."/>
            <person name="Brunak S."/>
            <person name="Ehrlich S.D."/>
        </authorList>
    </citation>
    <scope>NUCLEOTIDE SEQUENCE [LARGE SCALE GENOMIC DNA]</scope>
</reference>
<feature type="transmembrane region" description="Helical" evidence="1">
    <location>
        <begin position="175"/>
        <end position="196"/>
    </location>
</feature>
<organism evidence="2 3">
    <name type="scientific">Bacteroides pectinophilus CAG:437</name>
    <dbReference type="NCBI Taxonomy" id="1263051"/>
    <lineage>
        <taxon>Bacteria</taxon>
        <taxon>Bacillati</taxon>
        <taxon>Bacillota</taxon>
        <taxon>Clostridia</taxon>
        <taxon>Eubacteriales</taxon>
    </lineage>
</organism>
<feature type="transmembrane region" description="Helical" evidence="1">
    <location>
        <begin position="83"/>
        <end position="104"/>
    </location>
</feature>
<feature type="transmembrane region" description="Helical" evidence="1">
    <location>
        <begin position="20"/>
        <end position="41"/>
    </location>
</feature>
<feature type="transmembrane region" description="Helical" evidence="1">
    <location>
        <begin position="344"/>
        <end position="364"/>
    </location>
</feature>
<dbReference type="Pfam" id="PF14264">
    <property type="entry name" value="Glucos_trans_II"/>
    <property type="match status" value="1"/>
</dbReference>
<evidence type="ECO:0000313" key="3">
    <source>
        <dbReference type="Proteomes" id="UP000018141"/>
    </source>
</evidence>
<feature type="transmembrane region" description="Helical" evidence="1">
    <location>
        <begin position="208"/>
        <end position="232"/>
    </location>
</feature>
<sequence length="529" mass="60414">MEEKSVQASVDKVYKKIPAYVKLAIAATFIMGILFNLFIFTNKAVNHDDIMAEFIYNKQLDIVSGRYMWLLIRRITSYYDMPMLFGIIGMAGLAVSAGLIVYMLKIKDRFFVILLSAIMASFPINACYYSYLSISPVYYFAILTAVLGVFFVERFGRWAGIIPAGVCIMMSLGTYQSFLALTIGLAFTMAFLDLFRNDYDIKKWFRRYIKYVFAAGLGFVLYFICTKISLAITGEELRQYAGTDKMFSLELGEILRSLKTTWNNQKDFYFSTQAISSRGFIWINRVVLAVIVIMTAVQLVKLIKKRRYAQTAALAVMLTASPFFLNFIYIMMNGKSSVHMLMKYALIVPYFLVIGLVCATDIRIKLKKLDIGYILSWAAALGCVGVIYYGVLTSNQLYQRMYYNTQAIDSLCTQILADLNVNEDFAVSKPVYFANFSTFFDENYVTTATFTQDLNPYVWMGTDVYLDWYSSNHLIRYMDFNHHIRLIASNNKSKEDAVKATEEFKNMPCYPDGGSIKTINGLVTIKFAQ</sequence>
<dbReference type="InterPro" id="IPR025686">
    <property type="entry name" value="Glucos_trans_II"/>
</dbReference>
<evidence type="ECO:0000256" key="1">
    <source>
        <dbReference type="SAM" id="Phobius"/>
    </source>
</evidence>
<keyword evidence="1" id="KW-1133">Transmembrane helix</keyword>
<name>R7B1Y8_9FIRM</name>
<evidence type="ECO:0000313" key="2">
    <source>
        <dbReference type="EMBL" id="CDD57812.1"/>
    </source>
</evidence>
<dbReference type="EMBL" id="CBHH010000052">
    <property type="protein sequence ID" value="CDD57812.1"/>
    <property type="molecule type" value="Genomic_DNA"/>
</dbReference>
<keyword evidence="1" id="KW-0812">Transmembrane</keyword>
<proteinExistence type="predicted"/>
<protein>
    <recommendedName>
        <fullName evidence="4">Glycosyltransferase RgtA/B/C/D-like domain-containing protein</fullName>
    </recommendedName>
</protein>
<accession>R7B1Y8</accession>
<feature type="transmembrane region" description="Helical" evidence="1">
    <location>
        <begin position="279"/>
        <end position="300"/>
    </location>
</feature>
<feature type="transmembrane region" description="Helical" evidence="1">
    <location>
        <begin position="371"/>
        <end position="391"/>
    </location>
</feature>
<gene>
    <name evidence="2" type="ORF">BN656_01817</name>
</gene>
<comment type="caution">
    <text evidence="2">The sequence shown here is derived from an EMBL/GenBank/DDBJ whole genome shotgun (WGS) entry which is preliminary data.</text>
</comment>
<feature type="transmembrane region" description="Helical" evidence="1">
    <location>
        <begin position="312"/>
        <end position="332"/>
    </location>
</feature>
<feature type="transmembrane region" description="Helical" evidence="1">
    <location>
        <begin position="137"/>
        <end position="155"/>
    </location>
</feature>